<evidence type="ECO:0008006" key="4">
    <source>
        <dbReference type="Google" id="ProtNLM"/>
    </source>
</evidence>
<keyword evidence="1" id="KW-0472">Membrane</keyword>
<gene>
    <name evidence="2" type="ORF">P0Y48_14320</name>
</gene>
<evidence type="ECO:0000313" key="2">
    <source>
        <dbReference type="EMBL" id="WEK13614.1"/>
    </source>
</evidence>
<evidence type="ECO:0000313" key="3">
    <source>
        <dbReference type="Proteomes" id="UP001213972"/>
    </source>
</evidence>
<accession>A0AAJ5W0G0</accession>
<sequence>MSTPDDPPALPADVPQVPVPIIESASGDVAPGETARLPGEHRGGFQRALTEPVEVTAPVHTEVRWAPAPPAPLPRSAPWALTFAVLGLLVSLLVGWGFLIGILGASLAVVALRRPWESRGVAVWALCLSALSLLYSGGWLWWASTQGPLFG</sequence>
<keyword evidence="1" id="KW-0812">Transmembrane</keyword>
<dbReference type="Proteomes" id="UP001213972">
    <property type="component" value="Chromosome"/>
</dbReference>
<organism evidence="2 3">
    <name type="scientific">Candidatus Microbacterium phytovorans</name>
    <dbReference type="NCBI Taxonomy" id="3121374"/>
    <lineage>
        <taxon>Bacteria</taxon>
        <taxon>Bacillati</taxon>
        <taxon>Actinomycetota</taxon>
        <taxon>Actinomycetes</taxon>
        <taxon>Micrococcales</taxon>
        <taxon>Microbacteriaceae</taxon>
        <taxon>Microbacterium</taxon>
    </lineage>
</organism>
<feature type="transmembrane region" description="Helical" evidence="1">
    <location>
        <begin position="121"/>
        <end position="142"/>
    </location>
</feature>
<dbReference type="AlphaFoldDB" id="A0AAJ5W0G0"/>
<reference evidence="2" key="1">
    <citation type="submission" date="2023-03" db="EMBL/GenBank/DDBJ databases">
        <title>Andean soil-derived lignocellulolytic bacterial consortium as a source of novel taxa and putative plastic-active enzymes.</title>
        <authorList>
            <person name="Diaz-Garcia L."/>
            <person name="Chuvochina M."/>
            <person name="Feuerriegel G."/>
            <person name="Bunk B."/>
            <person name="Sproer C."/>
            <person name="Streit W.R."/>
            <person name="Rodriguez L.M."/>
            <person name="Overmann J."/>
            <person name="Jimenez D.J."/>
        </authorList>
    </citation>
    <scope>NUCLEOTIDE SEQUENCE</scope>
    <source>
        <strain evidence="2">MAG 4610</strain>
    </source>
</reference>
<name>A0AAJ5W0G0_9MICO</name>
<dbReference type="EMBL" id="CP119321">
    <property type="protein sequence ID" value="WEK13614.1"/>
    <property type="molecule type" value="Genomic_DNA"/>
</dbReference>
<feature type="transmembrane region" description="Helical" evidence="1">
    <location>
        <begin position="79"/>
        <end position="109"/>
    </location>
</feature>
<evidence type="ECO:0000256" key="1">
    <source>
        <dbReference type="SAM" id="Phobius"/>
    </source>
</evidence>
<keyword evidence="1" id="KW-1133">Transmembrane helix</keyword>
<proteinExistence type="predicted"/>
<protein>
    <recommendedName>
        <fullName evidence="4">DUF4190 domain-containing protein</fullName>
    </recommendedName>
</protein>